<feature type="region of interest" description="Disordered" evidence="1">
    <location>
        <begin position="89"/>
        <end position="116"/>
    </location>
</feature>
<dbReference type="EMBL" id="NHYD01001886">
    <property type="protein sequence ID" value="PPQ89424.1"/>
    <property type="molecule type" value="Genomic_DNA"/>
</dbReference>
<reference evidence="2 3" key="1">
    <citation type="journal article" date="2018" name="Evol. Lett.">
        <title>Horizontal gene cluster transfer increased hallucinogenic mushroom diversity.</title>
        <authorList>
            <person name="Reynolds H.T."/>
            <person name="Vijayakumar V."/>
            <person name="Gluck-Thaler E."/>
            <person name="Korotkin H.B."/>
            <person name="Matheny P.B."/>
            <person name="Slot J.C."/>
        </authorList>
    </citation>
    <scope>NUCLEOTIDE SEQUENCE [LARGE SCALE GENOMIC DNA]</scope>
    <source>
        <strain evidence="2 3">2631</strain>
    </source>
</reference>
<accession>A0A409XF97</accession>
<protein>
    <submittedName>
        <fullName evidence="2">Uncharacterized protein</fullName>
    </submittedName>
</protein>
<feature type="region of interest" description="Disordered" evidence="1">
    <location>
        <begin position="1"/>
        <end position="20"/>
    </location>
</feature>
<comment type="caution">
    <text evidence="2">The sequence shown here is derived from an EMBL/GenBank/DDBJ whole genome shotgun (WGS) entry which is preliminary data.</text>
</comment>
<sequence length="181" mass="20381">MARGTSKAPTPGSKKAPAVESATIAIARAIVQVHVDRHSNKSEAEKLRLQETFLDTPEMKKCMEQINTELIRLVRDHDEIPKTTVATLSHRDGAPNKSAIQQLKQDGNARPRDFPRARSELYKRWLPKNKEEDGDDTASLIENGLPEWITAFTGSGSDQDSERLNEIFEEFKGQLLNMDRN</sequence>
<organism evidence="2 3">
    <name type="scientific">Psilocybe cyanescens</name>
    <dbReference type="NCBI Taxonomy" id="93625"/>
    <lineage>
        <taxon>Eukaryota</taxon>
        <taxon>Fungi</taxon>
        <taxon>Dikarya</taxon>
        <taxon>Basidiomycota</taxon>
        <taxon>Agaricomycotina</taxon>
        <taxon>Agaricomycetes</taxon>
        <taxon>Agaricomycetidae</taxon>
        <taxon>Agaricales</taxon>
        <taxon>Agaricineae</taxon>
        <taxon>Strophariaceae</taxon>
        <taxon>Psilocybe</taxon>
    </lineage>
</organism>
<keyword evidence="3" id="KW-1185">Reference proteome</keyword>
<feature type="compositionally biased region" description="Basic and acidic residues" evidence="1">
    <location>
        <begin position="107"/>
        <end position="116"/>
    </location>
</feature>
<evidence type="ECO:0000313" key="2">
    <source>
        <dbReference type="EMBL" id="PPQ89424.1"/>
    </source>
</evidence>
<evidence type="ECO:0000256" key="1">
    <source>
        <dbReference type="SAM" id="MobiDB-lite"/>
    </source>
</evidence>
<gene>
    <name evidence="2" type="ORF">CVT25_002190</name>
</gene>
<dbReference type="Proteomes" id="UP000283269">
    <property type="component" value="Unassembled WGS sequence"/>
</dbReference>
<proteinExistence type="predicted"/>
<dbReference type="InParanoid" id="A0A409XF97"/>
<evidence type="ECO:0000313" key="3">
    <source>
        <dbReference type="Proteomes" id="UP000283269"/>
    </source>
</evidence>
<dbReference type="AlphaFoldDB" id="A0A409XF97"/>
<name>A0A409XF97_PSICY</name>